<accession>A0A7U4QK97</accession>
<dbReference type="KEGG" id="daw:HS1_001108"/>
<dbReference type="PANTHER" id="PTHR33755">
    <property type="entry name" value="TOXIN PARE1-RELATED"/>
    <property type="match status" value="1"/>
</dbReference>
<dbReference type="AlphaFoldDB" id="A0A7U4QK97"/>
<dbReference type="InterPro" id="IPR007712">
    <property type="entry name" value="RelE/ParE_toxin"/>
</dbReference>
<evidence type="ECO:0000313" key="3">
    <source>
        <dbReference type="EMBL" id="AMM40912.1"/>
    </source>
</evidence>
<dbReference type="InterPro" id="IPR035093">
    <property type="entry name" value="RelE/ParE_toxin_dom_sf"/>
</dbReference>
<proteinExistence type="inferred from homology"/>
<evidence type="ECO:0000256" key="1">
    <source>
        <dbReference type="ARBA" id="ARBA00006226"/>
    </source>
</evidence>
<dbReference type="SUPFAM" id="SSF143011">
    <property type="entry name" value="RelE-like"/>
    <property type="match status" value="1"/>
</dbReference>
<organism evidence="3 4">
    <name type="scientific">Desulfofervidus auxilii</name>
    <dbReference type="NCBI Taxonomy" id="1621989"/>
    <lineage>
        <taxon>Bacteria</taxon>
        <taxon>Pseudomonadati</taxon>
        <taxon>Thermodesulfobacteriota</taxon>
        <taxon>Candidatus Desulfofervidia</taxon>
        <taxon>Candidatus Desulfofervidales</taxon>
        <taxon>Candidatus Desulfofervidaceae</taxon>
        <taxon>Candidatus Desulfofervidus</taxon>
    </lineage>
</organism>
<keyword evidence="2" id="KW-1277">Toxin-antitoxin system</keyword>
<dbReference type="EMBL" id="CP013015">
    <property type="protein sequence ID" value="AMM40912.1"/>
    <property type="molecule type" value="Genomic_DNA"/>
</dbReference>
<gene>
    <name evidence="3" type="ORF">HS1_001108</name>
</gene>
<dbReference type="Gene3D" id="3.30.2310.20">
    <property type="entry name" value="RelE-like"/>
    <property type="match status" value="1"/>
</dbReference>
<sequence>MEQKFQVIWAKSAVNDLEEIIDYIAQNSPLTARKLFTQIKEKVETLTSSPYRGRHIPELQKQGILIYRELIVPPWRVMYRVTENKVYILTIIDSRRNVEDILLEKLIKMK</sequence>
<reference evidence="3 4" key="1">
    <citation type="submission" date="2015-10" db="EMBL/GenBank/DDBJ databases">
        <title>Candidatus Desulfofervidus auxilii, a hydrogenotrophic sulfate-reducing bacterium involved in the thermophilic anaerobic oxidation of methane.</title>
        <authorList>
            <person name="Krukenberg V."/>
            <person name="Richter M."/>
            <person name="Wegener G."/>
        </authorList>
    </citation>
    <scope>NUCLEOTIDE SEQUENCE [LARGE SCALE GENOMIC DNA]</scope>
    <source>
        <strain evidence="3 4">HS1</strain>
    </source>
</reference>
<dbReference type="Proteomes" id="UP000070560">
    <property type="component" value="Chromosome"/>
</dbReference>
<keyword evidence="4" id="KW-1185">Reference proteome</keyword>
<dbReference type="PANTHER" id="PTHR33755:SF5">
    <property type="entry name" value="TYPE II TOXIN-ANTITOXIN SYSTEM RELE_PARE FAMILY TOXIN"/>
    <property type="match status" value="1"/>
</dbReference>
<evidence type="ECO:0000313" key="4">
    <source>
        <dbReference type="Proteomes" id="UP000070560"/>
    </source>
</evidence>
<evidence type="ECO:0000256" key="2">
    <source>
        <dbReference type="ARBA" id="ARBA00022649"/>
    </source>
</evidence>
<dbReference type="InterPro" id="IPR051803">
    <property type="entry name" value="TA_system_RelE-like_toxin"/>
</dbReference>
<dbReference type="Pfam" id="PF05016">
    <property type="entry name" value="ParE_toxin"/>
    <property type="match status" value="1"/>
</dbReference>
<comment type="similarity">
    <text evidence="1">Belongs to the RelE toxin family.</text>
</comment>
<dbReference type="OrthoDB" id="5574284at2"/>
<dbReference type="RefSeq" id="WP_066066461.1">
    <property type="nucleotide sequence ID" value="NZ_CP013015.1"/>
</dbReference>
<protein>
    <submittedName>
        <fullName evidence="3">Plasmid stabilization protein</fullName>
    </submittedName>
</protein>
<dbReference type="NCBIfam" id="TIGR02385">
    <property type="entry name" value="RelE_StbE"/>
    <property type="match status" value="1"/>
</dbReference>
<name>A0A7U4QK97_DESA2</name>